<organism evidence="1 2">
    <name type="scientific">Qipengyuania benthica</name>
    <dbReference type="NCBI Taxonomy" id="3067651"/>
    <lineage>
        <taxon>Bacteria</taxon>
        <taxon>Pseudomonadati</taxon>
        <taxon>Pseudomonadota</taxon>
        <taxon>Alphaproteobacteria</taxon>
        <taxon>Sphingomonadales</taxon>
        <taxon>Erythrobacteraceae</taxon>
        <taxon>Qipengyuania</taxon>
    </lineage>
</organism>
<dbReference type="EMBL" id="JAVAIL010000004">
    <property type="protein sequence ID" value="MDP4540456.1"/>
    <property type="molecule type" value="Genomic_DNA"/>
</dbReference>
<dbReference type="Proteomes" id="UP001235664">
    <property type="component" value="Unassembled WGS sequence"/>
</dbReference>
<proteinExistence type="predicted"/>
<accession>A0ABT9HAU3</accession>
<evidence type="ECO:0000313" key="2">
    <source>
        <dbReference type="Proteomes" id="UP001235664"/>
    </source>
</evidence>
<evidence type="ECO:0000313" key="1">
    <source>
        <dbReference type="EMBL" id="MDP4540456.1"/>
    </source>
</evidence>
<comment type="caution">
    <text evidence="1">The sequence shown here is derived from an EMBL/GenBank/DDBJ whole genome shotgun (WGS) entry which is preliminary data.</text>
</comment>
<keyword evidence="2" id="KW-1185">Reference proteome</keyword>
<name>A0ABT9HAU3_9SPHN</name>
<protein>
    <submittedName>
        <fullName evidence="1">Uncharacterized protein</fullName>
    </submittedName>
</protein>
<gene>
    <name evidence="1" type="ORF">Q9K01_12545</name>
</gene>
<sequence>MSHLVRHGILRVRLAGSRNSFVAGMSGWYRVGAWLADMSGMDRAAAAEAAREHGLAQLFLARQTPVKINRNASRSRIGDSATDAVLGFQLFLYAEMIEFLEEAADLKRHICQTNLQKIFRSLVRQRALRIRCSLGKDA</sequence>
<reference evidence="1 2" key="1">
    <citation type="submission" date="2023-08" db="EMBL/GenBank/DDBJ databases">
        <title>genomic of DY56.</title>
        <authorList>
            <person name="Wang Y."/>
        </authorList>
    </citation>
    <scope>NUCLEOTIDE SEQUENCE [LARGE SCALE GENOMIC DNA]</scope>
    <source>
        <strain evidence="1 2">DY56-A-20</strain>
    </source>
</reference>